<proteinExistence type="predicted"/>
<dbReference type="Proteomes" id="UP000675920">
    <property type="component" value="Unplaced"/>
</dbReference>
<evidence type="ECO:0000313" key="2">
    <source>
        <dbReference type="Proteomes" id="UP000675920"/>
    </source>
</evidence>
<keyword evidence="2" id="KW-1185">Reference proteome</keyword>
<dbReference type="InterPro" id="IPR011990">
    <property type="entry name" value="TPR-like_helical_dom_sf"/>
</dbReference>
<reference evidence="3" key="1">
    <citation type="journal article" date="1999" name="Bioessays">
        <title>The tetratricopeptide repeat: a structural motif mediating protein-protein interactions.</title>
        <authorList>
            <person name="Blatch G.L."/>
            <person name="Lassle M."/>
        </authorList>
    </citation>
    <scope>NUCLEOTIDE SEQUENCE</scope>
</reference>
<accession>A0A8B6XBE3</accession>
<evidence type="ECO:0000256" key="1">
    <source>
        <dbReference type="SAM" id="MobiDB-lite"/>
    </source>
</evidence>
<reference evidence="3" key="2">
    <citation type="journal article" date="2019" name="Curr. Opin. Struct. Biol.">
        <title>The tetratricopeptide-repeat motif is a versatile platform that enables diverse modes of molecular recognition.</title>
        <authorList>
            <person name="Perez-Riba A."/>
            <person name="Itzhaki L.S."/>
        </authorList>
    </citation>
    <scope>NUCLEOTIDE SEQUENCE</scope>
</reference>
<dbReference type="SUPFAM" id="SSF48452">
    <property type="entry name" value="TPR-like"/>
    <property type="match status" value="1"/>
</dbReference>
<organism evidence="2 3">
    <name type="scientific">Derxia gummosa DSM 723</name>
    <dbReference type="NCBI Taxonomy" id="1121388"/>
    <lineage>
        <taxon>Bacteria</taxon>
        <taxon>Pseudomonadati</taxon>
        <taxon>Pseudomonadota</taxon>
        <taxon>Betaproteobacteria</taxon>
        <taxon>Burkholderiales</taxon>
        <taxon>Alcaligenaceae</taxon>
        <taxon>Derxia</taxon>
    </lineage>
</organism>
<reference evidence="3" key="3">
    <citation type="submission" date="2025-08" db="UniProtKB">
        <authorList>
            <consortium name="RefSeq"/>
        </authorList>
    </citation>
    <scope>IDENTIFICATION</scope>
</reference>
<sequence length="200" mass="22107">MSTQEGAALAGFDPASGFDADFDFDLAVLGGGLPPDVQNLIEEGGRLWQQPEQAHALLIKARELAPEHPATLIALYRFYFYSHRLAECREIAKIALATSRYAVQSNYDPVADARDNVPARFYLFCLKGFAYLNLRLGEFDAARVALDELRLLDPKDVVGGSLLAIVLNRYESGEDEYDDDVAPPSPSRKPYGWAQVEPTP</sequence>
<evidence type="ECO:0000313" key="3">
    <source>
        <dbReference type="RefSeq" id="WP_211238029.1"/>
    </source>
</evidence>
<protein>
    <submittedName>
        <fullName evidence="3">Tetratricopeptide repeat protein</fullName>
    </submittedName>
</protein>
<dbReference type="Gene3D" id="1.25.40.10">
    <property type="entry name" value="Tetratricopeptide repeat domain"/>
    <property type="match status" value="1"/>
</dbReference>
<name>A0A8B6XBE3_9BURK</name>
<dbReference type="RefSeq" id="WP_211238029.1">
    <property type="nucleotide sequence ID" value="NZ_AXWS01000007.1"/>
</dbReference>
<feature type="region of interest" description="Disordered" evidence="1">
    <location>
        <begin position="174"/>
        <end position="200"/>
    </location>
</feature>
<dbReference type="AlphaFoldDB" id="A0A8B6XBE3"/>